<keyword evidence="2" id="KW-0812">Transmembrane</keyword>
<feature type="transmembrane region" description="Helical" evidence="2">
    <location>
        <begin position="117"/>
        <end position="140"/>
    </location>
</feature>
<evidence type="ECO:0000313" key="4">
    <source>
        <dbReference type="Proteomes" id="UP001519310"/>
    </source>
</evidence>
<feature type="compositionally biased region" description="Basic and acidic residues" evidence="1">
    <location>
        <begin position="148"/>
        <end position="158"/>
    </location>
</feature>
<feature type="transmembrane region" description="Helical" evidence="2">
    <location>
        <begin position="12"/>
        <end position="30"/>
    </location>
</feature>
<dbReference type="Proteomes" id="UP001519310">
    <property type="component" value="Unassembled WGS sequence"/>
</dbReference>
<keyword evidence="2" id="KW-0472">Membrane</keyword>
<accession>A0ABS4LER1</accession>
<dbReference type="RefSeq" id="WP_189970565.1">
    <property type="nucleotide sequence ID" value="NZ_BMVL01000007.1"/>
</dbReference>
<sequence length="333" mass="35295">MTRRNAQLRWRDIISIIVSLAIGISAFSLAGPRLMTELTGVEGNFRAEQCRWQKDYDGVRQRACVGSFTAADGSFTIRRIAAEDLFATDPTGPVASRVSGPSADEAVRPGLMSLAPLLGIGLIGFAFPLWALIAGTLDLLARRRAARPRPEEPHERPSDLPTAPGTARTNSGVRWIHSVPIAISIAAGIFMCHAAAPRLITQLTGVDGTFLAGRCAWGDFDSDGDRTMTCAGDFTASDGSFTLPGIKIDGVFDHRPDAPVAARVSGPSTDHAVQMDLVGSLAPMGLGLTAFAFPAWALTAAARDAADRRRRRRTTPPPTAGGNPDSWGPLPST</sequence>
<dbReference type="EMBL" id="JAGGLQ010000017">
    <property type="protein sequence ID" value="MBP2040531.1"/>
    <property type="molecule type" value="Genomic_DNA"/>
</dbReference>
<protein>
    <submittedName>
        <fullName evidence="3">Uncharacterized protein</fullName>
    </submittedName>
</protein>
<keyword evidence="4" id="KW-1185">Reference proteome</keyword>
<evidence type="ECO:0000256" key="2">
    <source>
        <dbReference type="SAM" id="Phobius"/>
    </source>
</evidence>
<feature type="region of interest" description="Disordered" evidence="1">
    <location>
        <begin position="147"/>
        <end position="167"/>
    </location>
</feature>
<keyword evidence="2" id="KW-1133">Transmembrane helix</keyword>
<comment type="caution">
    <text evidence="3">The sequence shown here is derived from an EMBL/GenBank/DDBJ whole genome shotgun (WGS) entry which is preliminary data.</text>
</comment>
<feature type="region of interest" description="Disordered" evidence="1">
    <location>
        <begin position="306"/>
        <end position="333"/>
    </location>
</feature>
<name>A0ABS4LER1_STRAV</name>
<gene>
    <name evidence="3" type="ORF">J2Z77_006386</name>
</gene>
<feature type="transmembrane region" description="Helical" evidence="2">
    <location>
        <begin position="175"/>
        <end position="196"/>
    </location>
</feature>
<reference evidence="3 4" key="1">
    <citation type="submission" date="2021-03" db="EMBL/GenBank/DDBJ databases">
        <title>Genomic Encyclopedia of Type Strains, Phase IV (KMG-IV): sequencing the most valuable type-strain genomes for metagenomic binning, comparative biology and taxonomic classification.</title>
        <authorList>
            <person name="Goeker M."/>
        </authorList>
    </citation>
    <scope>NUCLEOTIDE SEQUENCE [LARGE SCALE GENOMIC DNA]</scope>
    <source>
        <strain evidence="3 4">DSM 40526</strain>
    </source>
</reference>
<evidence type="ECO:0000256" key="1">
    <source>
        <dbReference type="SAM" id="MobiDB-lite"/>
    </source>
</evidence>
<feature type="transmembrane region" description="Helical" evidence="2">
    <location>
        <begin position="281"/>
        <end position="302"/>
    </location>
</feature>
<evidence type="ECO:0000313" key="3">
    <source>
        <dbReference type="EMBL" id="MBP2040531.1"/>
    </source>
</evidence>
<proteinExistence type="predicted"/>
<organism evidence="3 4">
    <name type="scientific">Streptomyces avidinii</name>
    <dbReference type="NCBI Taxonomy" id="1895"/>
    <lineage>
        <taxon>Bacteria</taxon>
        <taxon>Bacillati</taxon>
        <taxon>Actinomycetota</taxon>
        <taxon>Actinomycetes</taxon>
        <taxon>Kitasatosporales</taxon>
        <taxon>Streptomycetaceae</taxon>
        <taxon>Streptomyces</taxon>
    </lineage>
</organism>